<evidence type="ECO:0000256" key="3">
    <source>
        <dbReference type="PROSITE-ProRule" id="PRU00023"/>
    </source>
</evidence>
<feature type="repeat" description="ANK" evidence="3">
    <location>
        <begin position="112"/>
        <end position="144"/>
    </location>
</feature>
<dbReference type="SMART" id="SM00248">
    <property type="entry name" value="ANK"/>
    <property type="match status" value="5"/>
</dbReference>
<comment type="caution">
    <text evidence="5">The sequence shown here is derived from an EMBL/GenBank/DDBJ whole genome shotgun (WGS) entry which is preliminary data.</text>
</comment>
<keyword evidence="2 3" id="KW-0040">ANK repeat</keyword>
<feature type="compositionally biased region" description="Acidic residues" evidence="4">
    <location>
        <begin position="350"/>
        <end position="360"/>
    </location>
</feature>
<dbReference type="Pfam" id="PF12796">
    <property type="entry name" value="Ank_2"/>
    <property type="match status" value="1"/>
</dbReference>
<dbReference type="PROSITE" id="PS50297">
    <property type="entry name" value="ANK_REP_REGION"/>
    <property type="match status" value="4"/>
</dbReference>
<feature type="repeat" description="ANK" evidence="3">
    <location>
        <begin position="79"/>
        <end position="111"/>
    </location>
</feature>
<dbReference type="PROSITE" id="PS50088">
    <property type="entry name" value="ANK_REPEAT"/>
    <property type="match status" value="4"/>
</dbReference>
<feature type="repeat" description="ANK" evidence="3">
    <location>
        <begin position="145"/>
        <end position="178"/>
    </location>
</feature>
<gene>
    <name evidence="5" type="ORF">HT99x_007170</name>
</gene>
<protein>
    <submittedName>
        <fullName evidence="5">Ankyrin repeat domain-containing protein</fullName>
    </submittedName>
</protein>
<dbReference type="Proteomes" id="UP000051497">
    <property type="component" value="Unassembled WGS sequence"/>
</dbReference>
<feature type="repeat" description="ANK" evidence="3">
    <location>
        <begin position="46"/>
        <end position="78"/>
    </location>
</feature>
<proteinExistence type="predicted"/>
<evidence type="ECO:0000256" key="2">
    <source>
        <dbReference type="ARBA" id="ARBA00023043"/>
    </source>
</evidence>
<evidence type="ECO:0000256" key="4">
    <source>
        <dbReference type="SAM" id="MobiDB-lite"/>
    </source>
</evidence>
<reference evidence="5" key="1">
    <citation type="journal article" date="2016" name="Genome Announc.">
        <title>Draft Genome Sequences of Two Novel Amoeba-Resistant Intranuclear Bacteria, 'Candidatus Berkiella cookevillensis' and 'Candidatus Berkiella aquae'.</title>
        <authorList>
            <person name="Mehari Y.T."/>
            <person name="Arivett B.A."/>
            <person name="Farone A.L."/>
            <person name="Gunderson J.H."/>
            <person name="Farone M.B."/>
        </authorList>
    </citation>
    <scope>NUCLEOTIDE SEQUENCE</scope>
    <source>
        <strain evidence="5">HT99</strain>
    </source>
</reference>
<evidence type="ECO:0000313" key="6">
    <source>
        <dbReference type="Proteomes" id="UP000051497"/>
    </source>
</evidence>
<dbReference type="PANTHER" id="PTHR24171:SF9">
    <property type="entry name" value="ANKYRIN REPEAT DOMAIN-CONTAINING PROTEIN 39"/>
    <property type="match status" value="1"/>
</dbReference>
<dbReference type="RefSeq" id="WP_259565914.1">
    <property type="nucleotide sequence ID" value="NZ_LKAJ02000001.1"/>
</dbReference>
<dbReference type="InterPro" id="IPR036770">
    <property type="entry name" value="Ankyrin_rpt-contain_sf"/>
</dbReference>
<reference evidence="5" key="2">
    <citation type="submission" date="2021-06" db="EMBL/GenBank/DDBJ databases">
        <title>Genomic Description and Analysis of Intracellular Bacteria, Candidatus Berkiella cookevillensis and Candidatus Berkiella aquae.</title>
        <authorList>
            <person name="Kidane D.T."/>
            <person name="Mehari Y.T."/>
            <person name="Rice F.C."/>
            <person name="Arivett B.A."/>
            <person name="Farone A.L."/>
            <person name="Berk S.G."/>
            <person name="Farone M.B."/>
        </authorList>
    </citation>
    <scope>NUCLEOTIDE SEQUENCE</scope>
    <source>
        <strain evidence="5">HT99</strain>
    </source>
</reference>
<dbReference type="AlphaFoldDB" id="A0AAE3HVP9"/>
<dbReference type="PRINTS" id="PR01415">
    <property type="entry name" value="ANKYRIN"/>
</dbReference>
<sequence length="370" mass="40927">MISGANKATNTLKFLGIIQKYTPNESTTVLRSLILDGIHIENKDGLGMTPLHWAVLKNNPDIVELLLDNTAKIDATDDIYHTPLHLAAKENKYEIAELLLRNKANMEARSICGQTPLHWAAIIKNPKMIQLFINYKANIEATNIRGHTTLHLAVAVSDNLEAIRLLLDNNADIQAEDKNGNTPLKLALEHTVRFENFLSIILDKIAAVGRFDCLQEDFYINFLEKTLKKNNDDKGWQSQLAAAAEVESIDTPENMIAKILTYTPEQQCRIIKIIEQQYVNAMLMAKSLIGGILLPNIDDNTRLSSIEEGLKVLSISAASSSSLAEDTVVPFPTLLLSGNHQANEAAAALDDNEYSSDDELTSGISKSVRR</sequence>
<dbReference type="InterPro" id="IPR002110">
    <property type="entry name" value="Ankyrin_rpt"/>
</dbReference>
<evidence type="ECO:0000313" key="5">
    <source>
        <dbReference type="EMBL" id="MCS5711209.1"/>
    </source>
</evidence>
<evidence type="ECO:0000256" key="1">
    <source>
        <dbReference type="ARBA" id="ARBA00022737"/>
    </source>
</evidence>
<feature type="region of interest" description="Disordered" evidence="4">
    <location>
        <begin position="349"/>
        <end position="370"/>
    </location>
</feature>
<dbReference type="Pfam" id="PF00023">
    <property type="entry name" value="Ank"/>
    <property type="match status" value="1"/>
</dbReference>
<dbReference type="EMBL" id="LKAJ02000001">
    <property type="protein sequence ID" value="MCS5711209.1"/>
    <property type="molecule type" value="Genomic_DNA"/>
</dbReference>
<organism evidence="5 6">
    <name type="scientific">Candidatus Berkiella aquae</name>
    <dbReference type="NCBI Taxonomy" id="295108"/>
    <lineage>
        <taxon>Bacteria</taxon>
        <taxon>Pseudomonadati</taxon>
        <taxon>Pseudomonadota</taxon>
        <taxon>Gammaproteobacteria</taxon>
        <taxon>Candidatus Berkiellales</taxon>
        <taxon>Candidatus Berkiellaceae</taxon>
        <taxon>Candidatus Berkiella</taxon>
    </lineage>
</organism>
<name>A0AAE3HVP9_9GAMM</name>
<keyword evidence="1" id="KW-0677">Repeat</keyword>
<dbReference type="SUPFAM" id="SSF48403">
    <property type="entry name" value="Ankyrin repeat"/>
    <property type="match status" value="1"/>
</dbReference>
<dbReference type="Gene3D" id="1.25.40.20">
    <property type="entry name" value="Ankyrin repeat-containing domain"/>
    <property type="match status" value="2"/>
</dbReference>
<accession>A0AAE3HVP9</accession>
<dbReference type="PANTHER" id="PTHR24171">
    <property type="entry name" value="ANKYRIN REPEAT DOMAIN-CONTAINING PROTEIN 39-RELATED"/>
    <property type="match status" value="1"/>
</dbReference>
<keyword evidence="6" id="KW-1185">Reference proteome</keyword>